<protein>
    <submittedName>
        <fullName evidence="1">PhoPQ-regulated protein</fullName>
    </submittedName>
</protein>
<dbReference type="AlphaFoldDB" id="A0A7X5UA75"/>
<dbReference type="Proteomes" id="UP000490980">
    <property type="component" value="Unassembled WGS sequence"/>
</dbReference>
<evidence type="ECO:0000313" key="2">
    <source>
        <dbReference type="Proteomes" id="UP000490980"/>
    </source>
</evidence>
<name>A0A7X5UA75_9GAMM</name>
<dbReference type="Gene3D" id="3.40.50.1820">
    <property type="entry name" value="alpha/beta hydrolase"/>
    <property type="match status" value="1"/>
</dbReference>
<evidence type="ECO:0000313" key="1">
    <source>
        <dbReference type="EMBL" id="NII06624.1"/>
    </source>
</evidence>
<gene>
    <name evidence="1" type="ORF">HBF25_09535</name>
</gene>
<dbReference type="SUPFAM" id="SSF53474">
    <property type="entry name" value="alpha/beta-Hydrolases"/>
    <property type="match status" value="1"/>
</dbReference>
<organism evidence="1 2">
    <name type="scientific">Luteibacter anthropi</name>
    <dbReference type="NCBI Taxonomy" id="564369"/>
    <lineage>
        <taxon>Bacteria</taxon>
        <taxon>Pseudomonadati</taxon>
        <taxon>Pseudomonadota</taxon>
        <taxon>Gammaproteobacteria</taxon>
        <taxon>Lysobacterales</taxon>
        <taxon>Rhodanobacteraceae</taxon>
        <taxon>Luteibacter</taxon>
    </lineage>
</organism>
<proteinExistence type="predicted"/>
<dbReference type="Pfam" id="PF10142">
    <property type="entry name" value="PhoPQ_related"/>
    <property type="match status" value="1"/>
</dbReference>
<dbReference type="PIRSF" id="PIRSF014728">
    <property type="entry name" value="PqaA"/>
    <property type="match status" value="1"/>
</dbReference>
<dbReference type="PANTHER" id="PTHR31497">
    <property type="entry name" value="AUTOCRINE PROLIFERATION REPRESSOR PROTEIN A"/>
    <property type="match status" value="1"/>
</dbReference>
<dbReference type="EMBL" id="JAARLZ010000004">
    <property type="protein sequence ID" value="NII06624.1"/>
    <property type="molecule type" value="Genomic_DNA"/>
</dbReference>
<comment type="caution">
    <text evidence="1">The sequence shown here is derived from an EMBL/GenBank/DDBJ whole genome shotgun (WGS) entry which is preliminary data.</text>
</comment>
<accession>A0A7X5UA75</accession>
<dbReference type="InterPro" id="IPR009199">
    <property type="entry name" value="PhoPQ-act_pathogen-rel_PqaA"/>
</dbReference>
<dbReference type="RefSeq" id="WP_166947735.1">
    <property type="nucleotide sequence ID" value="NZ_JAARLZ010000004.1"/>
</dbReference>
<dbReference type="InterPro" id="IPR029058">
    <property type="entry name" value="AB_hydrolase_fold"/>
</dbReference>
<sequence>MLSQKAQRTTPLQRAIIAALLGLVAVGAAARDVPKGAWPAYRDRLHATPVQYTAQGCEPITGGRRCQYDLVSQTWPENDPAATAWHHRVTIYQPDGDASGTPLLVINNGTLQGNGKDPARPPSDMDDALLSEVATTTHRAVVSVGDAPNQYLTLAGDVPRKEDDLVAATWVRSMRTTESTLPLHVPMAAAATRAMDLATSELKLPANTRFIVTGSSKRAWAAWLTTVGDDRIAAIVPYVIAMHIQPLIEHIQKVYGGDYPIALLPYQKQGIGPDVYRSPAFAWLMHIEDPYTYLDGPSRRRLAVPKYLVNASGDDFFPPDATDLYVDDLPGSTTLRVAPNSDHGGIRNAVHDTLLPFLVRWDKHVPLPRVNTTTVHRDGKAVLSIALSETPVSATVWHAVNPASRDFRYACGIRYQSTPLDAGKRELEVTEETPDTGWGATFVEFRFADGFIATTPVSILPEGSYPTTPPANGPGACLVIPPTP</sequence>
<dbReference type="PANTHER" id="PTHR31497:SF0">
    <property type="entry name" value="AUTOCRINE PROLIFERATION REPRESSOR PROTEIN A"/>
    <property type="match status" value="1"/>
</dbReference>
<keyword evidence="2" id="KW-1185">Reference proteome</keyword>
<reference evidence="1 2" key="1">
    <citation type="submission" date="2020-03" db="EMBL/GenBank/DDBJ databases">
        <authorList>
            <person name="Lai Q."/>
        </authorList>
    </citation>
    <scope>NUCLEOTIDE SEQUENCE [LARGE SCALE GENOMIC DNA]</scope>
    <source>
        <strain evidence="1 2">CCUG 25036</strain>
    </source>
</reference>